<proteinExistence type="predicted"/>
<name>X1AJK1_9ZZZZ</name>
<protein>
    <recommendedName>
        <fullName evidence="1">Right handed beta helix domain-containing protein</fullName>
    </recommendedName>
</protein>
<dbReference type="SUPFAM" id="SSF51126">
    <property type="entry name" value="Pectin lyase-like"/>
    <property type="match status" value="1"/>
</dbReference>
<evidence type="ECO:0000313" key="2">
    <source>
        <dbReference type="EMBL" id="GAG82434.1"/>
    </source>
</evidence>
<comment type="caution">
    <text evidence="2">The sequence shown here is derived from an EMBL/GenBank/DDBJ whole genome shotgun (WGS) entry which is preliminary data.</text>
</comment>
<dbReference type="Pfam" id="PF13229">
    <property type="entry name" value="Beta_helix"/>
    <property type="match status" value="1"/>
</dbReference>
<dbReference type="SMART" id="SM00710">
    <property type="entry name" value="PbH1"/>
    <property type="match status" value="6"/>
</dbReference>
<dbReference type="EMBL" id="BART01016495">
    <property type="protein sequence ID" value="GAG82434.1"/>
    <property type="molecule type" value="Genomic_DNA"/>
</dbReference>
<feature type="domain" description="Right handed beta helix" evidence="1">
    <location>
        <begin position="35"/>
        <end position="218"/>
    </location>
</feature>
<dbReference type="AlphaFoldDB" id="X1AJK1"/>
<dbReference type="Gene3D" id="2.160.20.10">
    <property type="entry name" value="Single-stranded right-handed beta-helix, Pectin lyase-like"/>
    <property type="match status" value="1"/>
</dbReference>
<dbReference type="InterPro" id="IPR011050">
    <property type="entry name" value="Pectin_lyase_fold/virulence"/>
</dbReference>
<dbReference type="InterPro" id="IPR039448">
    <property type="entry name" value="Beta_helix"/>
</dbReference>
<dbReference type="InterPro" id="IPR006626">
    <property type="entry name" value="PbH1"/>
</dbReference>
<sequence>MILIILFILGLLPLGFNPEVTPIWISKSDRAILDFDGACNVDVSGFNILYGRYNIEIYDSSNVTINNNTIRGGTRGIYAIRNGAELIYNLTISNNDVIGYFDEENWAWEDIKQAPVKMDRLETSGINVKETTDGTRIFGNNVTNWFNGILLESYNVNHRNNNSKVYNNYLTDMADDGLEFDDYQAGFDVYNNTVTDSFIGVSIAGGNCADLCYFRNNTLSADGRINWDYSSYKYGECFKMGRTSYYIYNWNIDHNTCYSIRFGIVG</sequence>
<gene>
    <name evidence="2" type="ORF">S01H4_31703</name>
</gene>
<organism evidence="2">
    <name type="scientific">marine sediment metagenome</name>
    <dbReference type="NCBI Taxonomy" id="412755"/>
    <lineage>
        <taxon>unclassified sequences</taxon>
        <taxon>metagenomes</taxon>
        <taxon>ecological metagenomes</taxon>
    </lineage>
</organism>
<dbReference type="InterPro" id="IPR012334">
    <property type="entry name" value="Pectin_lyas_fold"/>
</dbReference>
<feature type="non-terminal residue" evidence="2">
    <location>
        <position position="266"/>
    </location>
</feature>
<accession>X1AJK1</accession>
<reference evidence="2" key="1">
    <citation type="journal article" date="2014" name="Front. Microbiol.">
        <title>High frequency of phylogenetically diverse reductive dehalogenase-homologous genes in deep subseafloor sedimentary metagenomes.</title>
        <authorList>
            <person name="Kawai M."/>
            <person name="Futagami T."/>
            <person name="Toyoda A."/>
            <person name="Takaki Y."/>
            <person name="Nishi S."/>
            <person name="Hori S."/>
            <person name="Arai W."/>
            <person name="Tsubouchi T."/>
            <person name="Morono Y."/>
            <person name="Uchiyama I."/>
            <person name="Ito T."/>
            <person name="Fujiyama A."/>
            <person name="Inagaki F."/>
            <person name="Takami H."/>
        </authorList>
    </citation>
    <scope>NUCLEOTIDE SEQUENCE</scope>
    <source>
        <strain evidence="2">Expedition CK06-06</strain>
    </source>
</reference>
<evidence type="ECO:0000259" key="1">
    <source>
        <dbReference type="Pfam" id="PF13229"/>
    </source>
</evidence>